<dbReference type="KEGG" id="pca:Pcar_2238"/>
<protein>
    <submittedName>
        <fullName evidence="1">Uncharacterized protein</fullName>
    </submittedName>
</protein>
<dbReference type="EMBL" id="CP000142">
    <property type="protein sequence ID" value="ABA89477.1"/>
    <property type="molecule type" value="Genomic_DNA"/>
</dbReference>
<dbReference type="Proteomes" id="UP000002534">
    <property type="component" value="Chromosome"/>
</dbReference>
<reference evidence="1 2" key="2">
    <citation type="journal article" date="2012" name="BMC Genomics">
        <title>The genome of Pelobacter carbinolicus reveals surprising metabolic capabilities and physiological features.</title>
        <authorList>
            <person name="Aklujkar M."/>
            <person name="Haveman S.A."/>
            <person name="Didonato R.Jr."/>
            <person name="Chertkov O."/>
            <person name="Han C.S."/>
            <person name="Land M.L."/>
            <person name="Brown P."/>
            <person name="Lovley D.R."/>
        </authorList>
    </citation>
    <scope>NUCLEOTIDE SEQUENCE [LARGE SCALE GENOMIC DNA]</scope>
    <source>
        <strain evidence="2">DSM 2380 / NBRC 103641 / GraBd1</strain>
    </source>
</reference>
<dbReference type="OrthoDB" id="5405559at2"/>
<sequence>MERFEPLTAADCEQLRQEVIGLITPVAEKYGLNLDFVKDVCSSGADSVSIKACFTLPERPESVATLKEERDFRCYAEGFGMHPSWLGKEFKRGKFTYKVAGLMVKSPTKCVVLERSDGARCTQDGKLVARYLG</sequence>
<gene>
    <name evidence="1" type="ordered locus">Pcar_2238</name>
</gene>
<name>Q3A2D0_SYNC1</name>
<organism evidence="1 2">
    <name type="scientific">Syntrophotalea carbinolica (strain DSM 2380 / NBRC 103641 / GraBd1)</name>
    <name type="common">Pelobacter carbinolicus</name>
    <dbReference type="NCBI Taxonomy" id="338963"/>
    <lineage>
        <taxon>Bacteria</taxon>
        <taxon>Pseudomonadati</taxon>
        <taxon>Thermodesulfobacteriota</taxon>
        <taxon>Desulfuromonadia</taxon>
        <taxon>Desulfuromonadales</taxon>
        <taxon>Syntrophotaleaceae</taxon>
        <taxon>Syntrophotalea</taxon>
    </lineage>
</organism>
<reference evidence="2" key="1">
    <citation type="submission" date="2005-10" db="EMBL/GenBank/DDBJ databases">
        <title>Complete sequence of Pelobacter carbinolicus DSM 2380.</title>
        <authorList>
            <person name="Copeland A."/>
            <person name="Lucas S."/>
            <person name="Lapidus A."/>
            <person name="Barry K."/>
            <person name="Detter J.C."/>
            <person name="Glavina T."/>
            <person name="Hammon N."/>
            <person name="Israni S."/>
            <person name="Pitluck S."/>
            <person name="Chertkov O."/>
            <person name="Schmutz J."/>
            <person name="Larimer F."/>
            <person name="Land M."/>
            <person name="Kyrpides N."/>
            <person name="Ivanova N."/>
            <person name="Richardson P."/>
        </authorList>
    </citation>
    <scope>NUCLEOTIDE SEQUENCE [LARGE SCALE GENOMIC DNA]</scope>
    <source>
        <strain evidence="2">DSM 2380 / NBRC 103641 / GraBd1</strain>
    </source>
</reference>
<dbReference type="RefSeq" id="WP_011341992.1">
    <property type="nucleotide sequence ID" value="NC_007498.2"/>
</dbReference>
<accession>Q3A2D0</accession>
<evidence type="ECO:0000313" key="2">
    <source>
        <dbReference type="Proteomes" id="UP000002534"/>
    </source>
</evidence>
<dbReference type="HOGENOM" id="CLU_1904742_0_0_7"/>
<keyword evidence="2" id="KW-1185">Reference proteome</keyword>
<dbReference type="AlphaFoldDB" id="Q3A2D0"/>
<evidence type="ECO:0000313" key="1">
    <source>
        <dbReference type="EMBL" id="ABA89477.1"/>
    </source>
</evidence>
<proteinExistence type="predicted"/>